<dbReference type="EMBL" id="CP076132">
    <property type="protein sequence ID" value="QWG01178.1"/>
    <property type="molecule type" value="Genomic_DNA"/>
</dbReference>
<keyword evidence="2" id="KW-1185">Reference proteome</keyword>
<organism evidence="1 2">
    <name type="scientific">Flammeovirga yaeyamensis</name>
    <dbReference type="NCBI Taxonomy" id="367791"/>
    <lineage>
        <taxon>Bacteria</taxon>
        <taxon>Pseudomonadati</taxon>
        <taxon>Bacteroidota</taxon>
        <taxon>Cytophagia</taxon>
        <taxon>Cytophagales</taxon>
        <taxon>Flammeovirgaceae</taxon>
        <taxon>Flammeovirga</taxon>
    </lineage>
</organism>
<dbReference type="InterPro" id="IPR046525">
    <property type="entry name" value="DUF6702"/>
</dbReference>
<proteinExistence type="predicted"/>
<evidence type="ECO:0000313" key="1">
    <source>
        <dbReference type="EMBL" id="QWG01178.1"/>
    </source>
</evidence>
<accession>A0AAX1N5Q9</accession>
<dbReference type="AlphaFoldDB" id="A0AAX1N5Q9"/>
<dbReference type="Proteomes" id="UP000678679">
    <property type="component" value="Chromosome 1"/>
</dbReference>
<evidence type="ECO:0000313" key="2">
    <source>
        <dbReference type="Proteomes" id="UP000678679"/>
    </source>
</evidence>
<dbReference type="RefSeq" id="WP_169662722.1">
    <property type="nucleotide sequence ID" value="NZ_CP076132.1"/>
</dbReference>
<name>A0AAX1N5Q9_9BACT</name>
<reference evidence="1 2" key="1">
    <citation type="submission" date="2021-05" db="EMBL/GenBank/DDBJ databases">
        <title>Comparative genomic studies on the polysaccharide-degrading batcterial strains of the Flammeovirga genus.</title>
        <authorList>
            <person name="Zewei F."/>
            <person name="Zheng Z."/>
            <person name="Yu L."/>
            <person name="Ruyue G."/>
            <person name="Yanhong M."/>
            <person name="Yuanyuan C."/>
            <person name="Jingyan G."/>
            <person name="Wenjun H."/>
        </authorList>
    </citation>
    <scope>NUCLEOTIDE SEQUENCE [LARGE SCALE GENOMIC DNA]</scope>
    <source>
        <strain evidence="1 2">NBRC:100898</strain>
    </source>
</reference>
<protein>
    <submittedName>
        <fullName evidence="1">Uncharacterized protein</fullName>
    </submittedName>
</protein>
<gene>
    <name evidence="1" type="ORF">KMW28_16150</name>
</gene>
<sequence>MRFKILSLLLFLSLGLTSFFHPIHLSVSEVNFNQESKSIEISSKVFIDDLEDGIVNIGGPQLHLFTENEVEDSDQWIKKYFDKNIKIKINDKDVAFSWVGRETDQKRDIQAVWVYLEVSGIRKVKNMELENTLLYDVHEDQRNMLHLKCNDTKKSWLFDLKKSIETIQW</sequence>
<dbReference type="KEGG" id="fya:KMW28_16150"/>
<dbReference type="Pfam" id="PF20420">
    <property type="entry name" value="DUF6702"/>
    <property type="match status" value="1"/>
</dbReference>